<dbReference type="Proteomes" id="UP000319801">
    <property type="component" value="Unassembled WGS sequence"/>
</dbReference>
<dbReference type="InterPro" id="IPR020568">
    <property type="entry name" value="Ribosomal_Su5_D2-typ_SF"/>
</dbReference>
<dbReference type="GO" id="GO:0005524">
    <property type="term" value="F:ATP binding"/>
    <property type="evidence" value="ECO:0007669"/>
    <property type="project" value="UniProtKB-KW"/>
</dbReference>
<dbReference type="Gene3D" id="3.30.230.10">
    <property type="match status" value="1"/>
</dbReference>
<keyword evidence="2" id="KW-0547">Nucleotide-binding</keyword>
<dbReference type="InterPro" id="IPR006205">
    <property type="entry name" value="Mev_gal_kin"/>
</dbReference>
<dbReference type="Gene3D" id="1.20.1200.10">
    <property type="entry name" value="Cobalamin adenosyltransferase-like"/>
    <property type="match status" value="1"/>
</dbReference>
<keyword evidence="5" id="KW-0472">Membrane</keyword>
<dbReference type="GO" id="GO:0004496">
    <property type="term" value="F:mevalonate kinase activity"/>
    <property type="evidence" value="ECO:0007669"/>
    <property type="project" value="InterPro"/>
</dbReference>
<dbReference type="InterPro" id="IPR036451">
    <property type="entry name" value="CblAdoTrfase-like_sf"/>
</dbReference>
<keyword evidence="4" id="KW-0067">ATP-binding</keyword>
<gene>
    <name evidence="7" type="ORF">Baya_17048</name>
</gene>
<evidence type="ECO:0000313" key="8">
    <source>
        <dbReference type="Proteomes" id="UP000319801"/>
    </source>
</evidence>
<reference evidence="7 8" key="1">
    <citation type="journal article" date="2019" name="Genome Biol. Evol.">
        <title>Whole-Genome Sequencing of the Giant Devil Catfish, Bagarius yarrelli.</title>
        <authorList>
            <person name="Jiang W."/>
            <person name="Lv Y."/>
            <person name="Cheng L."/>
            <person name="Yang K."/>
            <person name="Chao B."/>
            <person name="Wang X."/>
            <person name="Li Y."/>
            <person name="Pan X."/>
            <person name="You X."/>
            <person name="Zhang Y."/>
            <person name="Yang J."/>
            <person name="Li J."/>
            <person name="Zhang X."/>
            <person name="Liu S."/>
            <person name="Sun C."/>
            <person name="Yang J."/>
            <person name="Shi Q."/>
        </authorList>
    </citation>
    <scope>NUCLEOTIDE SEQUENCE [LARGE SCALE GENOMIC DNA]</scope>
    <source>
        <strain evidence="7">JWS20170419001</strain>
        <tissue evidence="7">Muscle</tissue>
    </source>
</reference>
<evidence type="ECO:0000256" key="3">
    <source>
        <dbReference type="ARBA" id="ARBA00022777"/>
    </source>
</evidence>
<feature type="transmembrane region" description="Helical" evidence="5">
    <location>
        <begin position="117"/>
        <end position="143"/>
    </location>
</feature>
<sequence>MAAVQECFISAPGKSILHGEHAVVHGKVALAVALNLRTYLRLQVASSSQVSISLPNINTFLCWDVRRFFHPNQDGSFQQRSILKVSSEELQKHTYTCVIQHSSLEKEMLMEVPKGGASIALIAGVVAALVALVAAVVVGILIWKKKKNSELLPSLNFGIIIDVFTISTSQFSFFMQQSYCDNCHFRYIHTCFIRSNTLNESGNPSNSVAPIVRSGEANPDVGKYLNRLSDYLFTLARHTAMKEGNVERIYRRPEEHLVNQK</sequence>
<dbReference type="PANTHER" id="PTHR43290">
    <property type="entry name" value="MEVALONATE KINASE"/>
    <property type="match status" value="1"/>
</dbReference>
<dbReference type="Pfam" id="PF01923">
    <property type="entry name" value="Cob_adeno_trans"/>
    <property type="match status" value="1"/>
</dbReference>
<organism evidence="7 8">
    <name type="scientific">Bagarius yarrelli</name>
    <name type="common">Goonch</name>
    <name type="synonym">Bagrus yarrelli</name>
    <dbReference type="NCBI Taxonomy" id="175774"/>
    <lineage>
        <taxon>Eukaryota</taxon>
        <taxon>Metazoa</taxon>
        <taxon>Chordata</taxon>
        <taxon>Craniata</taxon>
        <taxon>Vertebrata</taxon>
        <taxon>Euteleostomi</taxon>
        <taxon>Actinopterygii</taxon>
        <taxon>Neopterygii</taxon>
        <taxon>Teleostei</taxon>
        <taxon>Ostariophysi</taxon>
        <taxon>Siluriformes</taxon>
        <taxon>Sisoridae</taxon>
        <taxon>Sisorinae</taxon>
        <taxon>Bagarius</taxon>
    </lineage>
</organism>
<keyword evidence="5" id="KW-0812">Transmembrane</keyword>
<keyword evidence="8" id="KW-1185">Reference proteome</keyword>
<accession>A0A556VX91</accession>
<dbReference type="SUPFAM" id="SSF54211">
    <property type="entry name" value="Ribosomal protein S5 domain 2-like"/>
    <property type="match status" value="1"/>
</dbReference>
<evidence type="ECO:0000313" key="7">
    <source>
        <dbReference type="EMBL" id="TUQ70305.1"/>
    </source>
</evidence>
<dbReference type="InterPro" id="IPR014721">
    <property type="entry name" value="Ribsml_uS5_D2-typ_fold_subgr"/>
</dbReference>
<dbReference type="SUPFAM" id="SSF89028">
    <property type="entry name" value="Cobalamin adenosyltransferase-like"/>
    <property type="match status" value="1"/>
</dbReference>
<evidence type="ECO:0000256" key="2">
    <source>
        <dbReference type="ARBA" id="ARBA00022741"/>
    </source>
</evidence>
<comment type="caution">
    <text evidence="7">The sequence shown here is derived from an EMBL/GenBank/DDBJ whole genome shotgun (WGS) entry which is preliminary data.</text>
</comment>
<evidence type="ECO:0000259" key="6">
    <source>
        <dbReference type="Pfam" id="PF01923"/>
    </source>
</evidence>
<evidence type="ECO:0000256" key="5">
    <source>
        <dbReference type="SAM" id="Phobius"/>
    </source>
</evidence>
<dbReference type="EMBL" id="VCAZ01000423">
    <property type="protein sequence ID" value="TUQ70305.1"/>
    <property type="molecule type" value="Genomic_DNA"/>
</dbReference>
<dbReference type="OrthoDB" id="1652964at2759"/>
<feature type="domain" description="Cobalamin adenosyltransferase-like" evidence="6">
    <location>
        <begin position="215"/>
        <end position="238"/>
    </location>
</feature>
<dbReference type="InterPro" id="IPR016030">
    <property type="entry name" value="CblAdoTrfase-like"/>
</dbReference>
<dbReference type="GO" id="GO:0006695">
    <property type="term" value="P:cholesterol biosynthetic process"/>
    <property type="evidence" value="ECO:0007669"/>
    <property type="project" value="TreeGrafter"/>
</dbReference>
<dbReference type="GO" id="GO:0019287">
    <property type="term" value="P:isopentenyl diphosphate biosynthetic process, mevalonate pathway"/>
    <property type="evidence" value="ECO:0007669"/>
    <property type="project" value="TreeGrafter"/>
</dbReference>
<dbReference type="GO" id="GO:0005829">
    <property type="term" value="C:cytosol"/>
    <property type="evidence" value="ECO:0007669"/>
    <property type="project" value="TreeGrafter"/>
</dbReference>
<dbReference type="PRINTS" id="PR00959">
    <property type="entry name" value="MEVGALKINASE"/>
</dbReference>
<evidence type="ECO:0000256" key="4">
    <source>
        <dbReference type="ARBA" id="ARBA00022840"/>
    </source>
</evidence>
<evidence type="ECO:0000256" key="1">
    <source>
        <dbReference type="ARBA" id="ARBA00022679"/>
    </source>
</evidence>
<proteinExistence type="predicted"/>
<protein>
    <submittedName>
        <fullName evidence="7">Mevalonate kinase</fullName>
    </submittedName>
</protein>
<name>A0A556VX91_BAGYA</name>
<keyword evidence="3 7" id="KW-0418">Kinase</keyword>
<keyword evidence="5" id="KW-1133">Transmembrane helix</keyword>
<keyword evidence="1" id="KW-0808">Transferase</keyword>
<dbReference type="AlphaFoldDB" id="A0A556VX91"/>
<dbReference type="PANTHER" id="PTHR43290:SF2">
    <property type="entry name" value="MEVALONATE KINASE"/>
    <property type="match status" value="1"/>
</dbReference>